<dbReference type="STRING" id="585531.HMPREF0063_11326"/>
<accession>E2SBB7</accession>
<keyword evidence="4" id="KW-1185">Reference proteome</keyword>
<evidence type="ECO:0000256" key="2">
    <source>
        <dbReference type="SAM" id="SignalP"/>
    </source>
</evidence>
<keyword evidence="2" id="KW-0732">Signal</keyword>
<feature type="chain" id="PRO_5003164591" description="Tat pathway signal sequence domain protein" evidence="2">
    <location>
        <begin position="27"/>
        <end position="86"/>
    </location>
</feature>
<dbReference type="EMBL" id="ACLF03000004">
    <property type="protein sequence ID" value="EFQ83663.1"/>
    <property type="molecule type" value="Genomic_DNA"/>
</dbReference>
<evidence type="ECO:0008006" key="5">
    <source>
        <dbReference type="Google" id="ProtNLM"/>
    </source>
</evidence>
<dbReference type="AlphaFoldDB" id="E2SBB7"/>
<keyword evidence="1" id="KW-1133">Transmembrane helix</keyword>
<reference evidence="3" key="1">
    <citation type="submission" date="2010-08" db="EMBL/GenBank/DDBJ databases">
        <authorList>
            <person name="Muzny D."/>
            <person name="Qin X."/>
            <person name="Buhay C."/>
            <person name="Dugan-Rocha S."/>
            <person name="Ding Y."/>
            <person name="Chen G."/>
            <person name="Hawes A."/>
            <person name="Holder M."/>
            <person name="Jhangiani S."/>
            <person name="Johnson A."/>
            <person name="Khan Z."/>
            <person name="Li Z."/>
            <person name="Liu W."/>
            <person name="Liu X."/>
            <person name="Perez L."/>
            <person name="Shen H."/>
            <person name="Wang Q."/>
            <person name="Watt J."/>
            <person name="Xi L."/>
            <person name="Xin Y."/>
            <person name="Zhou J."/>
            <person name="Deng J."/>
            <person name="Jiang H."/>
            <person name="Liu Y."/>
            <person name="Qu J."/>
            <person name="Song X.-Z."/>
            <person name="Zhang L."/>
            <person name="Villasana D."/>
            <person name="Johnson A."/>
            <person name="Liu J."/>
            <person name="Liyanage D."/>
            <person name="Lorensuhewa L."/>
            <person name="Robinson T."/>
            <person name="Song A."/>
            <person name="Song B.-B."/>
            <person name="Dinh H."/>
            <person name="Thornton R."/>
            <person name="Coyle M."/>
            <person name="Francisco L."/>
            <person name="Jackson L."/>
            <person name="Javaid M."/>
            <person name="Korchina V."/>
            <person name="Kovar C."/>
            <person name="Mata R."/>
            <person name="Mathew T."/>
            <person name="Ngo R."/>
            <person name="Nguyen L."/>
            <person name="Nguyen N."/>
            <person name="Okwuonu G."/>
            <person name="Ongeri F."/>
            <person name="Pham C."/>
            <person name="Simmons D."/>
            <person name="Wilczek-Boney K."/>
            <person name="Hale W."/>
            <person name="Jakkamsetti A."/>
            <person name="Pham P."/>
            <person name="Ruth R."/>
            <person name="San Lucas F."/>
            <person name="Warren J."/>
            <person name="Zhang J."/>
            <person name="Zhao Z."/>
            <person name="Zhou C."/>
            <person name="Zhu D."/>
            <person name="Lee S."/>
            <person name="Bess C."/>
            <person name="Blankenburg K."/>
            <person name="Forbes L."/>
            <person name="Fu Q."/>
            <person name="Gubbala S."/>
            <person name="Hirani K."/>
            <person name="Jayaseelan J.C."/>
            <person name="Lara F."/>
            <person name="Munidasa M."/>
            <person name="Palculict T."/>
            <person name="Patil S."/>
            <person name="Pu L.-L."/>
            <person name="Saada N."/>
            <person name="Tang L."/>
            <person name="Weissenberger G."/>
            <person name="Zhu Y."/>
            <person name="Hemphill L."/>
            <person name="Shang Y."/>
            <person name="Youmans B."/>
            <person name="Ayvaz T."/>
            <person name="Ross M."/>
            <person name="Santibanez J."/>
            <person name="Aqrawi P."/>
            <person name="Gross S."/>
            <person name="Joshi V."/>
            <person name="Fowler G."/>
            <person name="Nazareth L."/>
            <person name="Reid J."/>
            <person name="Worley K."/>
            <person name="Petrosino J."/>
            <person name="Highlander S."/>
            <person name="Gibbs R."/>
        </authorList>
    </citation>
    <scope>NUCLEOTIDE SEQUENCE [LARGE SCALE GENOMIC DNA]</scope>
    <source>
        <strain evidence="3">DSM 15272</strain>
    </source>
</reference>
<protein>
    <recommendedName>
        <fullName evidence="5">Tat pathway signal sequence domain protein</fullName>
    </recommendedName>
</protein>
<keyword evidence="1" id="KW-0812">Transmembrane</keyword>
<dbReference type="eggNOG" id="ENOG502ZVX5">
    <property type="taxonomic scope" value="Bacteria"/>
</dbReference>
<dbReference type="OrthoDB" id="3748118at2"/>
<feature type="transmembrane region" description="Helical" evidence="1">
    <location>
        <begin position="42"/>
        <end position="65"/>
    </location>
</feature>
<dbReference type="HOGENOM" id="CLU_2490880_0_0_11"/>
<dbReference type="RefSeq" id="WP_007078347.1">
    <property type="nucleotide sequence ID" value="NZ_CM001024.1"/>
</dbReference>
<keyword evidence="1" id="KW-0472">Membrane</keyword>
<evidence type="ECO:0000313" key="4">
    <source>
        <dbReference type="Proteomes" id="UP000003111"/>
    </source>
</evidence>
<sequence length="86" mass="8963">MLTPVRLFAVVTSVLVTVLATASAGAADAPTTWEATEGLSGLEYLGLLVGIPAALFGVIWLFALLTARRNYVPPAPGTEIERVSAH</sequence>
<evidence type="ECO:0000256" key="1">
    <source>
        <dbReference type="SAM" id="Phobius"/>
    </source>
</evidence>
<feature type="signal peptide" evidence="2">
    <location>
        <begin position="1"/>
        <end position="26"/>
    </location>
</feature>
<evidence type="ECO:0000313" key="3">
    <source>
        <dbReference type="EMBL" id="EFQ83663.1"/>
    </source>
</evidence>
<dbReference type="Proteomes" id="UP000003111">
    <property type="component" value="Unassembled WGS sequence"/>
</dbReference>
<proteinExistence type="predicted"/>
<organism evidence="3 4">
    <name type="scientific">Aeromicrobium marinum DSM 15272</name>
    <dbReference type="NCBI Taxonomy" id="585531"/>
    <lineage>
        <taxon>Bacteria</taxon>
        <taxon>Bacillati</taxon>
        <taxon>Actinomycetota</taxon>
        <taxon>Actinomycetes</taxon>
        <taxon>Propionibacteriales</taxon>
        <taxon>Nocardioidaceae</taxon>
        <taxon>Aeromicrobium</taxon>
    </lineage>
</organism>
<comment type="caution">
    <text evidence="3">The sequence shown here is derived from an EMBL/GenBank/DDBJ whole genome shotgun (WGS) entry which is preliminary data.</text>
</comment>
<name>E2SBB7_9ACTN</name>
<gene>
    <name evidence="3" type="ORF">HMPREF0063_11326</name>
</gene>